<dbReference type="InterPro" id="IPR006015">
    <property type="entry name" value="Universal_stress_UspA"/>
</dbReference>
<dbReference type="PRINTS" id="PR01438">
    <property type="entry name" value="UNVRSLSTRESS"/>
</dbReference>
<evidence type="ECO:0000313" key="4">
    <source>
        <dbReference type="Proteomes" id="UP000466694"/>
    </source>
</evidence>
<protein>
    <submittedName>
        <fullName evidence="3">Universal stress protein</fullName>
    </submittedName>
</protein>
<sequence>MSFKTMLAVIGVSQTDRDLQVATDISDQVSAHLSALIVGFAPQPTGRYATLAPAWLEQRERNLQALGETAKTVRDKLSKRGISFDVDSIYAEVAGATYDIGERALYSDLILMGPGAFENADLKQQIITGGLFQSGRPVLLIPPGSIPTLKPKTVLLAWDSRAQSAHAAREALQLMSNAKFVHVAMVDPTATPRQSGDEPGADVAAYLARHGIDVTVDALPSAGRTVAQVLQRHANDVAADMIVMGAYGHSRLRELVFGGVTRSMLNEARLPVLMAR</sequence>
<dbReference type="AlphaFoldDB" id="A0A844A861"/>
<dbReference type="InterPro" id="IPR006016">
    <property type="entry name" value="UspA"/>
</dbReference>
<dbReference type="PANTHER" id="PTHR46268:SF15">
    <property type="entry name" value="UNIVERSAL STRESS PROTEIN HP_0031"/>
    <property type="match status" value="1"/>
</dbReference>
<reference evidence="3 4" key="1">
    <citation type="journal article" date="2013" name="Genome Biol.">
        <title>Comparative genomics of the core and accessory genomes of 48 Sinorhizobium strains comprising five genospecies.</title>
        <authorList>
            <person name="Sugawara M."/>
            <person name="Epstein B."/>
            <person name="Badgley B.D."/>
            <person name="Unno T."/>
            <person name="Xu L."/>
            <person name="Reese J."/>
            <person name="Gyaneshwar P."/>
            <person name="Denny R."/>
            <person name="Mudge J."/>
            <person name="Bharti A.K."/>
            <person name="Farmer A.D."/>
            <person name="May G.D."/>
            <person name="Woodward J.E."/>
            <person name="Medigue C."/>
            <person name="Vallenet D."/>
            <person name="Lajus A."/>
            <person name="Rouy Z."/>
            <person name="Martinez-Vaz B."/>
            <person name="Tiffin P."/>
            <person name="Young N.D."/>
            <person name="Sadowsky M.J."/>
        </authorList>
    </citation>
    <scope>NUCLEOTIDE SEQUENCE [LARGE SCALE GENOMIC DNA]</scope>
    <source>
        <strain evidence="3 4">USDA205</strain>
    </source>
</reference>
<dbReference type="PANTHER" id="PTHR46268">
    <property type="entry name" value="STRESS RESPONSE PROTEIN NHAX"/>
    <property type="match status" value="1"/>
</dbReference>
<dbReference type="RefSeq" id="WP_014857909.1">
    <property type="nucleotide sequence ID" value="NZ_BJNI01000026.1"/>
</dbReference>
<feature type="domain" description="UspA" evidence="2">
    <location>
        <begin position="152"/>
        <end position="276"/>
    </location>
</feature>
<comment type="caution">
    <text evidence="3">The sequence shown here is derived from an EMBL/GenBank/DDBJ whole genome shotgun (WGS) entry which is preliminary data.</text>
</comment>
<evidence type="ECO:0000259" key="2">
    <source>
        <dbReference type="Pfam" id="PF00582"/>
    </source>
</evidence>
<proteinExistence type="inferred from homology"/>
<dbReference type="Gene3D" id="3.40.50.12370">
    <property type="match status" value="1"/>
</dbReference>
<comment type="similarity">
    <text evidence="1">Belongs to the universal stress protein A family.</text>
</comment>
<organism evidence="3 4">
    <name type="scientific">Rhizobium fredii</name>
    <name type="common">Sinorhizobium fredii</name>
    <dbReference type="NCBI Taxonomy" id="380"/>
    <lineage>
        <taxon>Bacteria</taxon>
        <taxon>Pseudomonadati</taxon>
        <taxon>Pseudomonadota</taxon>
        <taxon>Alphaproteobacteria</taxon>
        <taxon>Hyphomicrobiales</taxon>
        <taxon>Rhizobiaceae</taxon>
        <taxon>Sinorhizobium/Ensifer group</taxon>
        <taxon>Sinorhizobium</taxon>
    </lineage>
</organism>
<accession>A0A844A861</accession>
<dbReference type="Pfam" id="PF00582">
    <property type="entry name" value="Usp"/>
    <property type="match status" value="1"/>
</dbReference>
<dbReference type="EMBL" id="WISZ01000064">
    <property type="protein sequence ID" value="MQX08035.1"/>
    <property type="molecule type" value="Genomic_DNA"/>
</dbReference>
<dbReference type="CDD" id="cd00293">
    <property type="entry name" value="USP-like"/>
    <property type="match status" value="1"/>
</dbReference>
<name>A0A844A861_RHIFR</name>
<gene>
    <name evidence="3" type="ORF">GHK48_06830</name>
</gene>
<dbReference type="SUPFAM" id="SSF52402">
    <property type="entry name" value="Adenine nucleotide alpha hydrolases-like"/>
    <property type="match status" value="1"/>
</dbReference>
<evidence type="ECO:0000256" key="1">
    <source>
        <dbReference type="ARBA" id="ARBA00008791"/>
    </source>
</evidence>
<evidence type="ECO:0000313" key="3">
    <source>
        <dbReference type="EMBL" id="MQX08035.1"/>
    </source>
</evidence>
<dbReference type="Proteomes" id="UP000466694">
    <property type="component" value="Unassembled WGS sequence"/>
</dbReference>